<evidence type="ECO:0000256" key="9">
    <source>
        <dbReference type="SAM" id="MobiDB-lite"/>
    </source>
</evidence>
<evidence type="ECO:0000313" key="12">
    <source>
        <dbReference type="Proteomes" id="UP000298327"/>
    </source>
</evidence>
<organism evidence="11 12">
    <name type="scientific">Dentipellis fragilis</name>
    <dbReference type="NCBI Taxonomy" id="205917"/>
    <lineage>
        <taxon>Eukaryota</taxon>
        <taxon>Fungi</taxon>
        <taxon>Dikarya</taxon>
        <taxon>Basidiomycota</taxon>
        <taxon>Agaricomycotina</taxon>
        <taxon>Agaricomycetes</taxon>
        <taxon>Russulales</taxon>
        <taxon>Hericiaceae</taxon>
        <taxon>Dentipellis</taxon>
    </lineage>
</organism>
<name>A0A4Y9XUZ6_9AGAM</name>
<dbReference type="OrthoDB" id="20086at2759"/>
<gene>
    <name evidence="11" type="ORF">EVG20_g9923</name>
</gene>
<feature type="compositionally biased region" description="Low complexity" evidence="9">
    <location>
        <begin position="98"/>
        <end position="109"/>
    </location>
</feature>
<dbReference type="InterPro" id="IPR019191">
    <property type="entry name" value="Essential_protein_Yae1_N"/>
</dbReference>
<comment type="caution">
    <text evidence="11">The sequence shown here is derived from an EMBL/GenBank/DDBJ whole genome shotgun (WGS) entry which is preliminary data.</text>
</comment>
<feature type="compositionally biased region" description="Basic residues" evidence="9">
    <location>
        <begin position="110"/>
        <end position="119"/>
    </location>
</feature>
<evidence type="ECO:0000256" key="2">
    <source>
        <dbReference type="ARBA" id="ARBA00004496"/>
    </source>
</evidence>
<dbReference type="InterPro" id="IPR038881">
    <property type="entry name" value="Yae1-like"/>
</dbReference>
<evidence type="ECO:0000313" key="11">
    <source>
        <dbReference type="EMBL" id="TFY53895.1"/>
    </source>
</evidence>
<evidence type="ECO:0000256" key="3">
    <source>
        <dbReference type="ARBA" id="ARBA00007096"/>
    </source>
</evidence>
<feature type="region of interest" description="Disordered" evidence="9">
    <location>
        <begin position="156"/>
        <end position="176"/>
    </location>
</feature>
<dbReference type="STRING" id="205917.A0A4Y9XUZ6"/>
<feature type="coiled-coil region" evidence="8">
    <location>
        <begin position="296"/>
        <end position="323"/>
    </location>
</feature>
<evidence type="ECO:0000256" key="7">
    <source>
        <dbReference type="ARBA" id="ARBA00023242"/>
    </source>
</evidence>
<proteinExistence type="inferred from homology"/>
<dbReference type="Proteomes" id="UP000298327">
    <property type="component" value="Unassembled WGS sequence"/>
</dbReference>
<evidence type="ECO:0000256" key="1">
    <source>
        <dbReference type="ARBA" id="ARBA00004123"/>
    </source>
</evidence>
<comment type="similarity">
    <text evidence="3">Belongs to the YAE1 family.</text>
</comment>
<dbReference type="AlphaFoldDB" id="A0A4Y9XUZ6"/>
<feature type="domain" description="Essential protein Yae1 N-terminal" evidence="10">
    <location>
        <begin position="192"/>
        <end position="231"/>
    </location>
</feature>
<sequence>MRRRPGIQTMCREEDAAPVRWPFAIEQRTGFGVEITGGNGSTSSASNLLKFERTLRAVTKLAGGSRRGYSRCTSYTVSGHELSKEAPHPRESTTRRLPGSPSVPIVSPPRQHHSAKTKNWRTAGNSTAQPHLDTRTRICPTTHHTNKSMSYDFDLHDAPETGESPWEDASTASPHAGDAEWDKMASDFTNAGYREGITAGKEGALQEGFDAGFAQVGVPLGHELGLLRGLAAALQSFCESLPRTDESAARLAEARVINEKLAEVRFTDIVPRDLEAEQHAREHLESFGEELDENEELAEKRKVEQLEDMMNQLTADAGGSQEKTSRPTVDDVRALKARLEALIAAVGLDIGPLALSS</sequence>
<evidence type="ECO:0000256" key="4">
    <source>
        <dbReference type="ARBA" id="ARBA00017286"/>
    </source>
</evidence>
<reference evidence="11 12" key="1">
    <citation type="submission" date="2019-02" db="EMBL/GenBank/DDBJ databases">
        <title>Genome sequencing of the rare red list fungi Dentipellis fragilis.</title>
        <authorList>
            <person name="Buettner E."/>
            <person name="Kellner H."/>
        </authorList>
    </citation>
    <scope>NUCLEOTIDE SEQUENCE [LARGE SCALE GENOMIC DNA]</scope>
    <source>
        <strain evidence="11 12">DSM 105465</strain>
    </source>
</reference>
<dbReference type="PANTHER" id="PTHR18829:SF0">
    <property type="entry name" value="PROTEIN YAE1 HOMOLOG"/>
    <property type="match status" value="1"/>
</dbReference>
<keyword evidence="7" id="KW-0539">Nucleus</keyword>
<keyword evidence="6" id="KW-0963">Cytoplasm</keyword>
<evidence type="ECO:0000259" key="10">
    <source>
        <dbReference type="Pfam" id="PF09811"/>
    </source>
</evidence>
<evidence type="ECO:0000256" key="6">
    <source>
        <dbReference type="ARBA" id="ARBA00022490"/>
    </source>
</evidence>
<evidence type="ECO:0000256" key="8">
    <source>
        <dbReference type="SAM" id="Coils"/>
    </source>
</evidence>
<keyword evidence="12" id="KW-1185">Reference proteome</keyword>
<evidence type="ECO:0000256" key="5">
    <source>
        <dbReference type="ARBA" id="ARBA00018400"/>
    </source>
</evidence>
<feature type="region of interest" description="Disordered" evidence="9">
    <location>
        <begin position="78"/>
        <end position="132"/>
    </location>
</feature>
<dbReference type="PANTHER" id="PTHR18829">
    <property type="entry name" value="PROTEIN YAE1 HOMOLOG"/>
    <property type="match status" value="1"/>
</dbReference>
<dbReference type="GO" id="GO:0005634">
    <property type="term" value="C:nucleus"/>
    <property type="evidence" value="ECO:0007669"/>
    <property type="project" value="UniProtKB-SubCell"/>
</dbReference>
<dbReference type="GO" id="GO:0005737">
    <property type="term" value="C:cytoplasm"/>
    <property type="evidence" value="ECO:0007669"/>
    <property type="project" value="UniProtKB-SubCell"/>
</dbReference>
<dbReference type="EMBL" id="SEOQ01001091">
    <property type="protein sequence ID" value="TFY53895.1"/>
    <property type="molecule type" value="Genomic_DNA"/>
</dbReference>
<feature type="compositionally biased region" description="Polar residues" evidence="9">
    <location>
        <begin position="120"/>
        <end position="129"/>
    </location>
</feature>
<comment type="subcellular location">
    <subcellularLocation>
        <location evidence="2">Cytoplasm</location>
    </subcellularLocation>
    <subcellularLocation>
        <location evidence="1">Nucleus</location>
    </subcellularLocation>
</comment>
<protein>
    <recommendedName>
        <fullName evidence="5">Protein YAE1</fullName>
    </recommendedName>
    <alternativeName>
        <fullName evidence="4">Protein yae1</fullName>
    </alternativeName>
</protein>
<dbReference type="Pfam" id="PF09811">
    <property type="entry name" value="Yae1_N"/>
    <property type="match status" value="1"/>
</dbReference>
<feature type="compositionally biased region" description="Basic and acidic residues" evidence="9">
    <location>
        <begin position="81"/>
        <end position="94"/>
    </location>
</feature>
<keyword evidence="8" id="KW-0175">Coiled coil</keyword>
<accession>A0A4Y9XUZ6</accession>